<gene>
    <name evidence="2" type="ORF">HHL28_15395</name>
</gene>
<dbReference type="SUPFAM" id="SSF50494">
    <property type="entry name" value="Trypsin-like serine proteases"/>
    <property type="match status" value="1"/>
</dbReference>
<dbReference type="InterPro" id="IPR009003">
    <property type="entry name" value="Peptidase_S1_PA"/>
</dbReference>
<reference evidence="2" key="1">
    <citation type="submission" date="2020-04" db="EMBL/GenBank/DDBJ databases">
        <title>A desert anoxygenic phototrophic bacterium fixes CO2 using RubisCO under aerobic conditions.</title>
        <authorList>
            <person name="Tang K."/>
        </authorList>
    </citation>
    <scope>NUCLEOTIDE SEQUENCE [LARGE SCALE GENOMIC DNA]</scope>
    <source>
        <strain evidence="2">MIMtkB3</strain>
    </source>
</reference>
<evidence type="ECO:0000313" key="2">
    <source>
        <dbReference type="EMBL" id="QJE74278.1"/>
    </source>
</evidence>
<accession>A0A858RA55</accession>
<evidence type="ECO:0000256" key="1">
    <source>
        <dbReference type="SAM" id="MobiDB-lite"/>
    </source>
</evidence>
<organism evidence="2 3">
    <name type="scientific">Aerophototrophica crusticola</name>
    <dbReference type="NCBI Taxonomy" id="1709002"/>
    <lineage>
        <taxon>Bacteria</taxon>
        <taxon>Pseudomonadati</taxon>
        <taxon>Pseudomonadota</taxon>
        <taxon>Alphaproteobacteria</taxon>
        <taxon>Rhodospirillales</taxon>
        <taxon>Rhodospirillaceae</taxon>
        <taxon>Aerophototrophica</taxon>
    </lineage>
</organism>
<name>A0A858RA55_9PROT</name>
<dbReference type="KEGG" id="acru:HHL28_15395"/>
<feature type="region of interest" description="Disordered" evidence="1">
    <location>
        <begin position="36"/>
        <end position="59"/>
    </location>
</feature>
<dbReference type="Gene3D" id="2.40.10.120">
    <property type="match status" value="1"/>
</dbReference>
<keyword evidence="3" id="KW-1185">Reference proteome</keyword>
<dbReference type="Proteomes" id="UP000501891">
    <property type="component" value="Chromosome"/>
</dbReference>
<dbReference type="AlphaFoldDB" id="A0A858RA55"/>
<evidence type="ECO:0000313" key="3">
    <source>
        <dbReference type="Proteomes" id="UP000501891"/>
    </source>
</evidence>
<sequence length="304" mass="31748">MPRLGIIGGGIALAVLGLLLGAQALGLLDGARRPASAPADTRVVPGQAAPAPDQPRPDLAHLPEAELDVELAKPKSGFGGGSAFPVGPTGVVMTAAHVVQGCKTVFLSDRKLFSYRSVRVRSLDWATDLALLEADEPLEPLPMLATTPGQGTSGFHVGFPNGNPGVSTSSLLAWSSMEKGRRVEGTIRREPVLIWAERGRDPKEFEPLGGASGAPTLSADGQVIGVTLGASPRRGRIMAATPESVAALLAREGLPPPTDVSPATAEKIASQGKGLREERRVLKVICDRKEALPIGQTRRLRQKG</sequence>
<proteinExistence type="predicted"/>
<dbReference type="EMBL" id="CP051775">
    <property type="protein sequence ID" value="QJE74278.1"/>
    <property type="molecule type" value="Genomic_DNA"/>
</dbReference>
<protein>
    <submittedName>
        <fullName evidence="2">Trypsin-like peptidase domain-containing protein</fullName>
    </submittedName>
</protein>
<dbReference type="Pfam" id="PF13365">
    <property type="entry name" value="Trypsin_2"/>
    <property type="match status" value="1"/>
</dbReference>